<dbReference type="EMBL" id="JAGSGB010000004">
    <property type="protein sequence ID" value="MBZ6379832.1"/>
    <property type="molecule type" value="Genomic_DNA"/>
</dbReference>
<name>A0ABS7WQ77_9SPHN</name>
<dbReference type="RefSeq" id="WP_172406276.1">
    <property type="nucleotide sequence ID" value="NZ_JAGSGB010000004.1"/>
</dbReference>
<proteinExistence type="predicted"/>
<feature type="domain" description="HTH tetR-type" evidence="3">
    <location>
        <begin position="1"/>
        <end position="52"/>
    </location>
</feature>
<keyword evidence="1 2" id="KW-0238">DNA-binding</keyword>
<evidence type="ECO:0000313" key="4">
    <source>
        <dbReference type="EMBL" id="MBZ6379832.1"/>
    </source>
</evidence>
<reference evidence="4 5" key="1">
    <citation type="submission" date="2021-04" db="EMBL/GenBank/DDBJ databases">
        <authorList>
            <person name="Pira H."/>
            <person name="Risdian C."/>
            <person name="Wink J."/>
        </authorList>
    </citation>
    <scope>NUCLEOTIDE SEQUENCE [LARGE SCALE GENOMIC DNA]</scope>
    <source>
        <strain evidence="4 5">DSM 107782</strain>
    </source>
</reference>
<organism evidence="4 5">
    <name type="scientific">Pacificimonas aurantium</name>
    <dbReference type="NCBI Taxonomy" id="1250540"/>
    <lineage>
        <taxon>Bacteria</taxon>
        <taxon>Pseudomonadati</taxon>
        <taxon>Pseudomonadota</taxon>
        <taxon>Alphaproteobacteria</taxon>
        <taxon>Sphingomonadales</taxon>
        <taxon>Sphingosinicellaceae</taxon>
        <taxon>Pacificimonas</taxon>
    </lineage>
</organism>
<evidence type="ECO:0000256" key="1">
    <source>
        <dbReference type="ARBA" id="ARBA00023125"/>
    </source>
</evidence>
<dbReference type="Proteomes" id="UP000824621">
    <property type="component" value="Unassembled WGS sequence"/>
</dbReference>
<dbReference type="Gene3D" id="1.10.357.10">
    <property type="entry name" value="Tetracycline Repressor, domain 2"/>
    <property type="match status" value="1"/>
</dbReference>
<accession>A0ABS7WQ77</accession>
<sequence>MAERQIRDHATVELSMNDISGALGVSRALIYAYFEDQNALIDSVLKRELDRLASAGLLACAEESNILSAAGDAALIYMRHVATHGPTLHIILREVPHTSLVLGQLVRRNLMLGRFARRLHRSYHMAIREAIVAVEMLSAVPEELGRQLGRGELSPADADVTCRRLVEASLLSIRPVAAFRS</sequence>
<dbReference type="SUPFAM" id="SSF46689">
    <property type="entry name" value="Homeodomain-like"/>
    <property type="match status" value="1"/>
</dbReference>
<dbReference type="PROSITE" id="PS50977">
    <property type="entry name" value="HTH_TETR_2"/>
    <property type="match status" value="1"/>
</dbReference>
<evidence type="ECO:0000313" key="5">
    <source>
        <dbReference type="Proteomes" id="UP000824621"/>
    </source>
</evidence>
<gene>
    <name evidence="4" type="ORF">KCN53_14470</name>
</gene>
<feature type="DNA-binding region" description="H-T-H motif" evidence="2">
    <location>
        <begin position="15"/>
        <end position="34"/>
    </location>
</feature>
<keyword evidence="5" id="KW-1185">Reference proteome</keyword>
<evidence type="ECO:0000256" key="2">
    <source>
        <dbReference type="PROSITE-ProRule" id="PRU00335"/>
    </source>
</evidence>
<dbReference type="InterPro" id="IPR009057">
    <property type="entry name" value="Homeodomain-like_sf"/>
</dbReference>
<dbReference type="InterPro" id="IPR001647">
    <property type="entry name" value="HTH_TetR"/>
</dbReference>
<dbReference type="Pfam" id="PF00440">
    <property type="entry name" value="TetR_N"/>
    <property type="match status" value="1"/>
</dbReference>
<comment type="caution">
    <text evidence="4">The sequence shown here is derived from an EMBL/GenBank/DDBJ whole genome shotgun (WGS) entry which is preliminary data.</text>
</comment>
<evidence type="ECO:0000259" key="3">
    <source>
        <dbReference type="PROSITE" id="PS50977"/>
    </source>
</evidence>
<protein>
    <submittedName>
        <fullName evidence="4">TetR family transcriptional regulator</fullName>
    </submittedName>
</protein>